<protein>
    <recommendedName>
        <fullName evidence="2">Methylenetetrahydrofolate reductase</fullName>
    </recommendedName>
</protein>
<comment type="cofactor">
    <cofactor evidence="2">
        <name>FAD</name>
        <dbReference type="ChEBI" id="CHEBI:57692"/>
    </cofactor>
</comment>
<gene>
    <name evidence="3" type="ORF">KSW38_22930</name>
</gene>
<dbReference type="EMBL" id="JAHOPC010000027">
    <property type="protein sequence ID" value="MBU8869155.1"/>
    <property type="molecule type" value="Genomic_DNA"/>
</dbReference>
<name>A0ABS6ICL0_9MICC</name>
<dbReference type="GO" id="GO:0004489">
    <property type="term" value="F:methylenetetrahydrofolate reductase [NAD(P)H] activity"/>
    <property type="evidence" value="ECO:0007669"/>
    <property type="project" value="UniProtKB-EC"/>
</dbReference>
<proteinExistence type="inferred from homology"/>
<dbReference type="PANTHER" id="PTHR45754">
    <property type="entry name" value="METHYLENETETRAHYDROFOLATE REDUCTASE"/>
    <property type="match status" value="1"/>
</dbReference>
<dbReference type="RefSeq" id="WP_216927577.1">
    <property type="nucleotide sequence ID" value="NZ_JAHOPC010000027.1"/>
</dbReference>
<keyword evidence="2" id="KW-0274">FAD</keyword>
<dbReference type="Proteomes" id="UP000824166">
    <property type="component" value="Unassembled WGS sequence"/>
</dbReference>
<dbReference type="InterPro" id="IPR003171">
    <property type="entry name" value="Mehydrof_redctse-like"/>
</dbReference>
<accession>A0ABS6ICL0</accession>
<evidence type="ECO:0000256" key="1">
    <source>
        <dbReference type="ARBA" id="ARBA00048628"/>
    </source>
</evidence>
<comment type="similarity">
    <text evidence="2">Belongs to the methylenetetrahydrofolate reductase family.</text>
</comment>
<comment type="pathway">
    <text evidence="2">One-carbon metabolism; tetrahydrofolate interconversion.</text>
</comment>
<comment type="caution">
    <text evidence="3">The sequence shown here is derived from an EMBL/GenBank/DDBJ whole genome shotgun (WGS) entry which is preliminary data.</text>
</comment>
<comment type="catalytic activity">
    <reaction evidence="1">
        <text>(6S)-5-methyl-5,6,7,8-tetrahydrofolate + NAD(+) = (6R)-5,10-methylene-5,6,7,8-tetrahydrofolate + NADH + H(+)</text>
        <dbReference type="Rhea" id="RHEA:19821"/>
        <dbReference type="ChEBI" id="CHEBI:15378"/>
        <dbReference type="ChEBI" id="CHEBI:15636"/>
        <dbReference type="ChEBI" id="CHEBI:18608"/>
        <dbReference type="ChEBI" id="CHEBI:57540"/>
        <dbReference type="ChEBI" id="CHEBI:57945"/>
        <dbReference type="EC" id="1.5.1.54"/>
    </reaction>
    <physiologicalReaction direction="right-to-left" evidence="1">
        <dbReference type="Rhea" id="RHEA:19823"/>
    </physiologicalReaction>
</comment>
<dbReference type="PANTHER" id="PTHR45754:SF3">
    <property type="entry name" value="METHYLENETETRAHYDROFOLATE REDUCTASE (NADPH)"/>
    <property type="match status" value="1"/>
</dbReference>
<keyword evidence="2 3" id="KW-0560">Oxidoreductase</keyword>
<evidence type="ECO:0000313" key="3">
    <source>
        <dbReference type="EMBL" id="MBU8869155.1"/>
    </source>
</evidence>
<evidence type="ECO:0000256" key="2">
    <source>
        <dbReference type="RuleBase" id="RU003862"/>
    </source>
</evidence>
<reference evidence="3 4" key="1">
    <citation type="submission" date="2021-06" db="EMBL/GenBank/DDBJ databases">
        <authorList>
            <person name="Jeong J.W."/>
        </authorList>
    </citation>
    <scope>NUCLEOTIDE SEQUENCE [LARGE SCALE GENOMIC DNA]</scope>
    <source>
        <strain evidence="3 4">MMS21-TAE1-1</strain>
    </source>
</reference>
<evidence type="ECO:0000313" key="4">
    <source>
        <dbReference type="Proteomes" id="UP000824166"/>
    </source>
</evidence>
<organism evidence="3 4">
    <name type="scientific">Paenarthrobacter aromaticivorans</name>
    <dbReference type="NCBI Taxonomy" id="2849150"/>
    <lineage>
        <taxon>Bacteria</taxon>
        <taxon>Bacillati</taxon>
        <taxon>Actinomycetota</taxon>
        <taxon>Actinomycetes</taxon>
        <taxon>Micrococcales</taxon>
        <taxon>Micrococcaceae</taxon>
        <taxon>Paenarthrobacter</taxon>
    </lineage>
</organism>
<dbReference type="Pfam" id="PF02219">
    <property type="entry name" value="MTHFR"/>
    <property type="match status" value="1"/>
</dbReference>
<keyword evidence="2" id="KW-0285">Flavoprotein</keyword>
<keyword evidence="4" id="KW-1185">Reference proteome</keyword>
<sequence>MLPLRVEIIPSEGIVDAVSQMLPLSTAISITCLPKHGVGATLRAALQLTELGYTVVPHLAAKAVESRAELSAILRDCSASGITEVFAIGGDGRPSGSYSTGGELLRDIAQITYGAMSVGVAGYPEGHPDITGLHLVDALLEKQEHGASKIVTQLCFSADKIHDYVAMLRREGVLLPVWAGVAGAVPKAKLVSLATKIGVGSSLKFLSRKGPLARRLLIGESYMPDTLTQELSARPGIEGIQLYSFNSLDALPTPQPAVEGLR</sequence>